<dbReference type="AlphaFoldDB" id="A0A3Q2YL29"/>
<feature type="compositionally biased region" description="Polar residues" evidence="5">
    <location>
        <begin position="320"/>
        <end position="356"/>
    </location>
</feature>
<dbReference type="GeneTree" id="ENSGT01030000234540"/>
<sequence length="475" mass="52432">MAQQRFLVYFMSAYGLVSAQVPNYALKGQEINLVPSIFGQPDEILWTHNNKKVVLFDGMEEFVFPPYENRLTLDWASAELAIKDATYEDSGDYELELDVYKQLHRSKYKWEVIDKVSKPRISCEMVDTYQATLVCSTDSKHLRLVQFKWSSGGKRQPGPNLTITLSDEDDDRVYRCDVSNPLTNETATFTAKDCFLDKKSAALLAIILPVIFVIAFILLMVLGFVFRRKLRDTACFENTKKGFFKRRWSATEVSGSSQGDETTSFLGGFPTLPSNQRLRPLLPSDWIDSADGNEEKHDALNGSNKELTGDEGVESDAATGLTTSSKTPNSPLTSSDLNTTTENEDISSQQISGDTSGETESEVDSPEVNRPDSTSTEEKAPQEEKERVSEQEPLSDIAQGALATGGEDRQESSTSAPAGDTQSDSEGDEAIADEEQSETESHQSATDAPHDGNANTTETTTENKCPISNELNVEQ</sequence>
<evidence type="ECO:0000259" key="8">
    <source>
        <dbReference type="PROSITE" id="PS50835"/>
    </source>
</evidence>
<feature type="domain" description="Ig-like" evidence="8">
    <location>
        <begin position="119"/>
        <end position="190"/>
    </location>
</feature>
<keyword evidence="3 6" id="KW-0472">Membrane</keyword>
<feature type="compositionally biased region" description="Polar residues" evidence="5">
    <location>
        <begin position="412"/>
        <end position="422"/>
    </location>
</feature>
<evidence type="ECO:0000256" key="3">
    <source>
        <dbReference type="ARBA" id="ARBA00023136"/>
    </source>
</evidence>
<dbReference type="GO" id="GO:0016020">
    <property type="term" value="C:membrane"/>
    <property type="evidence" value="ECO:0007669"/>
    <property type="project" value="UniProtKB-SubCell"/>
</dbReference>
<dbReference type="InterPro" id="IPR007110">
    <property type="entry name" value="Ig-like_dom"/>
</dbReference>
<keyword evidence="4" id="KW-0325">Glycoprotein</keyword>
<proteinExistence type="predicted"/>
<evidence type="ECO:0000256" key="6">
    <source>
        <dbReference type="SAM" id="Phobius"/>
    </source>
</evidence>
<evidence type="ECO:0000256" key="1">
    <source>
        <dbReference type="ARBA" id="ARBA00004370"/>
    </source>
</evidence>
<evidence type="ECO:0000256" key="7">
    <source>
        <dbReference type="SAM" id="SignalP"/>
    </source>
</evidence>
<keyword evidence="6" id="KW-0812">Transmembrane</keyword>
<accession>A0A3Q2YL29</accession>
<dbReference type="PANTHER" id="PTHR12080:SF55">
    <property type="entry name" value="LYMPHOCYTE FUNCTION-ASSOCIATED ANTIGEN 3"/>
    <property type="match status" value="1"/>
</dbReference>
<dbReference type="Gene3D" id="2.60.40.10">
    <property type="entry name" value="Immunoglobulins"/>
    <property type="match status" value="2"/>
</dbReference>
<feature type="signal peptide" evidence="7">
    <location>
        <begin position="1"/>
        <end position="19"/>
    </location>
</feature>
<protein>
    <submittedName>
        <fullName evidence="9">Signaling lymphocytic activation molecule family member 1</fullName>
    </submittedName>
</protein>
<evidence type="ECO:0000256" key="2">
    <source>
        <dbReference type="ARBA" id="ARBA00022729"/>
    </source>
</evidence>
<reference evidence="9" key="2">
    <citation type="submission" date="2025-09" db="UniProtKB">
        <authorList>
            <consortium name="Ensembl"/>
        </authorList>
    </citation>
    <scope>IDENTIFICATION</scope>
</reference>
<name>A0A3Q2YL29_HIPCM</name>
<reference evidence="9" key="1">
    <citation type="submission" date="2025-08" db="UniProtKB">
        <authorList>
            <consortium name="Ensembl"/>
        </authorList>
    </citation>
    <scope>IDENTIFICATION</scope>
</reference>
<feature type="compositionally biased region" description="Acidic residues" evidence="5">
    <location>
        <begin position="423"/>
        <end position="438"/>
    </location>
</feature>
<keyword evidence="10" id="KW-1185">Reference proteome</keyword>
<evidence type="ECO:0000313" key="9">
    <source>
        <dbReference type="Ensembl" id="ENSHCOP00000019189.1"/>
    </source>
</evidence>
<feature type="transmembrane region" description="Helical" evidence="6">
    <location>
        <begin position="201"/>
        <end position="226"/>
    </location>
</feature>
<dbReference type="InterPro" id="IPR013783">
    <property type="entry name" value="Ig-like_fold"/>
</dbReference>
<keyword evidence="6" id="KW-1133">Transmembrane helix</keyword>
<dbReference type="PROSITE" id="PS50835">
    <property type="entry name" value="IG_LIKE"/>
    <property type="match status" value="1"/>
</dbReference>
<dbReference type="PANTHER" id="PTHR12080">
    <property type="entry name" value="SIGNALING LYMPHOCYTIC ACTIVATION MOLECULE"/>
    <property type="match status" value="1"/>
</dbReference>
<dbReference type="OMA" id="EILWTHN"/>
<dbReference type="Ensembl" id="ENSHCOT00000009352.1">
    <property type="protein sequence ID" value="ENSHCOP00000019189.1"/>
    <property type="gene ID" value="ENSHCOG00000004329.1"/>
</dbReference>
<dbReference type="STRING" id="109280.ENSHCOP00000019189"/>
<feature type="compositionally biased region" description="Basic and acidic residues" evidence="5">
    <location>
        <begin position="376"/>
        <end position="390"/>
    </location>
</feature>
<organism evidence="9 10">
    <name type="scientific">Hippocampus comes</name>
    <name type="common">Tiger tail seahorse</name>
    <dbReference type="NCBI Taxonomy" id="109280"/>
    <lineage>
        <taxon>Eukaryota</taxon>
        <taxon>Metazoa</taxon>
        <taxon>Chordata</taxon>
        <taxon>Craniata</taxon>
        <taxon>Vertebrata</taxon>
        <taxon>Euteleostomi</taxon>
        <taxon>Actinopterygii</taxon>
        <taxon>Neopterygii</taxon>
        <taxon>Teleostei</taxon>
        <taxon>Neoteleostei</taxon>
        <taxon>Acanthomorphata</taxon>
        <taxon>Syngnathiaria</taxon>
        <taxon>Syngnathiformes</taxon>
        <taxon>Syngnathoidei</taxon>
        <taxon>Syngnathidae</taxon>
        <taxon>Hippocampus</taxon>
    </lineage>
</organism>
<dbReference type="Proteomes" id="UP000264820">
    <property type="component" value="Unplaced"/>
</dbReference>
<evidence type="ECO:0000256" key="4">
    <source>
        <dbReference type="ARBA" id="ARBA00023180"/>
    </source>
</evidence>
<dbReference type="SUPFAM" id="SSF48726">
    <property type="entry name" value="Immunoglobulin"/>
    <property type="match status" value="2"/>
</dbReference>
<evidence type="ECO:0000256" key="5">
    <source>
        <dbReference type="SAM" id="MobiDB-lite"/>
    </source>
</evidence>
<feature type="region of interest" description="Disordered" evidence="5">
    <location>
        <begin position="276"/>
        <end position="475"/>
    </location>
</feature>
<feature type="chain" id="PRO_5018762632" evidence="7">
    <location>
        <begin position="20"/>
        <end position="475"/>
    </location>
</feature>
<keyword evidence="2 7" id="KW-0732">Signal</keyword>
<evidence type="ECO:0000313" key="10">
    <source>
        <dbReference type="Proteomes" id="UP000264820"/>
    </source>
</evidence>
<dbReference type="InterPro" id="IPR015631">
    <property type="entry name" value="CD2/SLAM_rcpt"/>
</dbReference>
<dbReference type="InterPro" id="IPR036179">
    <property type="entry name" value="Ig-like_dom_sf"/>
</dbReference>
<comment type="subcellular location">
    <subcellularLocation>
        <location evidence="1">Membrane</location>
    </subcellularLocation>
</comment>